<dbReference type="SUPFAM" id="SSF56672">
    <property type="entry name" value="DNA/RNA polymerases"/>
    <property type="match status" value="1"/>
</dbReference>
<dbReference type="PANTHER" id="PTHR11439">
    <property type="entry name" value="GAG-POL-RELATED RETROTRANSPOSON"/>
    <property type="match status" value="1"/>
</dbReference>
<proteinExistence type="predicted"/>
<dbReference type="EMBL" id="CAXKWB010063840">
    <property type="protein sequence ID" value="CAL4187015.1"/>
    <property type="molecule type" value="Genomic_DNA"/>
</dbReference>
<protein>
    <recommendedName>
        <fullName evidence="1">Reverse transcriptase Ty1/copia-type domain-containing protein</fullName>
    </recommendedName>
</protein>
<dbReference type="InterPro" id="IPR013103">
    <property type="entry name" value="RVT_2"/>
</dbReference>
<feature type="non-terminal residue" evidence="2">
    <location>
        <position position="522"/>
    </location>
</feature>
<dbReference type="Proteomes" id="UP001497623">
    <property type="component" value="Unassembled WGS sequence"/>
</dbReference>
<keyword evidence="3" id="KW-1185">Reference proteome</keyword>
<dbReference type="GO" id="GO:0071897">
    <property type="term" value="P:DNA biosynthetic process"/>
    <property type="evidence" value="ECO:0007669"/>
    <property type="project" value="UniProtKB-ARBA"/>
</dbReference>
<dbReference type="InterPro" id="IPR043502">
    <property type="entry name" value="DNA/RNA_pol_sf"/>
</dbReference>
<evidence type="ECO:0000313" key="2">
    <source>
        <dbReference type="EMBL" id="CAL4187015.1"/>
    </source>
</evidence>
<reference evidence="2 3" key="1">
    <citation type="submission" date="2024-05" db="EMBL/GenBank/DDBJ databases">
        <authorList>
            <person name="Wallberg A."/>
        </authorList>
    </citation>
    <scope>NUCLEOTIDE SEQUENCE [LARGE SCALE GENOMIC DNA]</scope>
</reference>
<comment type="caution">
    <text evidence="2">The sequence shown here is derived from an EMBL/GenBank/DDBJ whole genome shotgun (WGS) entry which is preliminary data.</text>
</comment>
<accession>A0AAV2SD63</accession>
<name>A0AAV2SD63_MEGNR</name>
<dbReference type="CDD" id="cd09272">
    <property type="entry name" value="RNase_HI_RT_Ty1"/>
    <property type="match status" value="1"/>
</dbReference>
<feature type="non-terminal residue" evidence="2">
    <location>
        <position position="1"/>
    </location>
</feature>
<evidence type="ECO:0000313" key="3">
    <source>
        <dbReference type="Proteomes" id="UP001497623"/>
    </source>
</evidence>
<dbReference type="PANTHER" id="PTHR11439:SF483">
    <property type="entry name" value="PEPTIDE SYNTHASE GLIP-LIKE, PUTATIVE (AFU_ORTHOLOGUE AFUA_3G12920)-RELATED"/>
    <property type="match status" value="1"/>
</dbReference>
<evidence type="ECO:0000259" key="1">
    <source>
        <dbReference type="Pfam" id="PF07727"/>
    </source>
</evidence>
<organism evidence="2 3">
    <name type="scientific">Meganyctiphanes norvegica</name>
    <name type="common">Northern krill</name>
    <name type="synonym">Thysanopoda norvegica</name>
    <dbReference type="NCBI Taxonomy" id="48144"/>
    <lineage>
        <taxon>Eukaryota</taxon>
        <taxon>Metazoa</taxon>
        <taxon>Ecdysozoa</taxon>
        <taxon>Arthropoda</taxon>
        <taxon>Crustacea</taxon>
        <taxon>Multicrustacea</taxon>
        <taxon>Malacostraca</taxon>
        <taxon>Eumalacostraca</taxon>
        <taxon>Eucarida</taxon>
        <taxon>Euphausiacea</taxon>
        <taxon>Euphausiidae</taxon>
        <taxon>Meganyctiphanes</taxon>
    </lineage>
</organism>
<dbReference type="Pfam" id="PF07727">
    <property type="entry name" value="RVT_2"/>
    <property type="match status" value="1"/>
</dbReference>
<gene>
    <name evidence="2" type="ORF">MNOR_LOCUS36125</name>
</gene>
<sequence length="522" mass="59746">NNLNVANNIINIPNSYKEALQSPEKEHWIASMCDEIKALKLNKTYNIVKLPPGCTPIGNRWIFSVKIDPNGSYRYKSRLVAQGFSQTPGINYTDTFAPTARMTTIRIIINIAVQEGFPVHQMDVNNAYLNSNLDFDVYMRQPEGFVEQGINYTCKLNKGLYGLKQSGFLWNDMIVNFFKSLNLTQSQNDMCLFVRIQNDEKLFVILYVDDLIVVASSMTILTEFKSKFSKKFKVKDMGQIRWFLGMQFVVSNSHISINQSLYTQNILQRFNMSDCNPRNIPCDLSVYSLLTTESEPCEDPTAFRELIGSLIYLHMGTRPDLTFIISLLSQFMSSPKKIHMKLALGVLRYLKTHLHYELKYVKCQDGLNVIGYSDSDFAQDSDRKSRSGYCFKLNKSSALISWRSAKQSLVADSTCESEYLALNETLKEALFLRQLFADVTKQPMERVTIYADNLGSISLAQHPSFHRRTKHIDIKFHSIRDYIAKDYISVVYIPSNSNLSDMFTKPLPAVKLNNFSIVRGKV</sequence>
<dbReference type="AlphaFoldDB" id="A0AAV2SD63"/>
<feature type="domain" description="Reverse transcriptase Ty1/copia-type" evidence="1">
    <location>
        <begin position="42"/>
        <end position="282"/>
    </location>
</feature>